<dbReference type="PANTHER" id="PTHR15549:SF26">
    <property type="entry name" value="AXIAL BUDDING PATTERN PROTEIN 2-RELATED"/>
    <property type="match status" value="1"/>
</dbReference>
<evidence type="ECO:0000256" key="3">
    <source>
        <dbReference type="ARBA" id="ARBA00022989"/>
    </source>
</evidence>
<protein>
    <recommendedName>
        <fullName evidence="9">Mid2 domain-containing protein</fullName>
    </recommendedName>
</protein>
<comment type="subcellular location">
    <subcellularLocation>
        <location evidence="1">Membrane</location>
        <topology evidence="1">Single-pass membrane protein</topology>
    </subcellularLocation>
</comment>
<feature type="transmembrane region" description="Helical" evidence="6">
    <location>
        <begin position="269"/>
        <end position="291"/>
    </location>
</feature>
<feature type="region of interest" description="Disordered" evidence="5">
    <location>
        <begin position="301"/>
        <end position="401"/>
    </location>
</feature>
<evidence type="ECO:0000256" key="1">
    <source>
        <dbReference type="ARBA" id="ARBA00004167"/>
    </source>
</evidence>
<evidence type="ECO:0000313" key="8">
    <source>
        <dbReference type="Proteomes" id="UP001583280"/>
    </source>
</evidence>
<gene>
    <name evidence="7" type="ORF">Cpir12675_002874</name>
</gene>
<evidence type="ECO:0000256" key="2">
    <source>
        <dbReference type="ARBA" id="ARBA00022692"/>
    </source>
</evidence>
<feature type="compositionally biased region" description="Low complexity" evidence="5">
    <location>
        <begin position="358"/>
        <end position="368"/>
    </location>
</feature>
<feature type="compositionally biased region" description="Low complexity" evidence="5">
    <location>
        <begin position="240"/>
        <end position="265"/>
    </location>
</feature>
<feature type="region of interest" description="Disordered" evidence="5">
    <location>
        <begin position="233"/>
        <end position="265"/>
    </location>
</feature>
<evidence type="ECO:0008006" key="9">
    <source>
        <dbReference type="Google" id="ProtNLM"/>
    </source>
</evidence>
<name>A0ABR3Z6E9_9PEZI</name>
<dbReference type="InterPro" id="IPR051694">
    <property type="entry name" value="Immunoregulatory_rcpt-like"/>
</dbReference>
<comment type="caution">
    <text evidence="7">The sequence shown here is derived from an EMBL/GenBank/DDBJ whole genome shotgun (WGS) entry which is preliminary data.</text>
</comment>
<keyword evidence="4 6" id="KW-0472">Membrane</keyword>
<evidence type="ECO:0000313" key="7">
    <source>
        <dbReference type="EMBL" id="KAL1896228.1"/>
    </source>
</evidence>
<dbReference type="PANTHER" id="PTHR15549">
    <property type="entry name" value="PAIRED IMMUNOGLOBULIN-LIKE TYPE 2 RECEPTOR"/>
    <property type="match status" value="1"/>
</dbReference>
<proteinExistence type="predicted"/>
<dbReference type="EMBL" id="JAWDJO010000061">
    <property type="protein sequence ID" value="KAL1896228.1"/>
    <property type="molecule type" value="Genomic_DNA"/>
</dbReference>
<evidence type="ECO:0000256" key="4">
    <source>
        <dbReference type="ARBA" id="ARBA00023136"/>
    </source>
</evidence>
<keyword evidence="8" id="KW-1185">Reference proteome</keyword>
<feature type="region of interest" description="Disordered" evidence="5">
    <location>
        <begin position="415"/>
        <end position="455"/>
    </location>
</feature>
<reference evidence="7 8" key="1">
    <citation type="journal article" date="2024" name="IMA Fungus">
        <title>IMA Genome - F19 : A genome assembly and annotation guide to empower mycologists, including annotated draft genome sequences of Ceratocystis pirilliformis, Diaporthe australafricana, Fusarium ophioides, Paecilomyces lecythidis, and Sporothrix stenoceras.</title>
        <authorList>
            <person name="Aylward J."/>
            <person name="Wilson A.M."/>
            <person name="Visagie C.M."/>
            <person name="Spraker J."/>
            <person name="Barnes I."/>
            <person name="Buitendag C."/>
            <person name="Ceriani C."/>
            <person name="Del Mar Angel L."/>
            <person name="du Plessis D."/>
            <person name="Fuchs T."/>
            <person name="Gasser K."/>
            <person name="Kramer D."/>
            <person name="Li W."/>
            <person name="Munsamy K."/>
            <person name="Piso A."/>
            <person name="Price J.L."/>
            <person name="Sonnekus B."/>
            <person name="Thomas C."/>
            <person name="van der Nest A."/>
            <person name="van Dijk A."/>
            <person name="van Heerden A."/>
            <person name="van Vuuren N."/>
            <person name="Yilmaz N."/>
            <person name="Duong T.A."/>
            <person name="van der Merwe N.A."/>
            <person name="Wingfield M.J."/>
            <person name="Wingfield B.D."/>
        </authorList>
    </citation>
    <scope>NUCLEOTIDE SEQUENCE [LARGE SCALE GENOMIC DNA]</scope>
    <source>
        <strain evidence="7 8">CMW 12675</strain>
    </source>
</reference>
<evidence type="ECO:0000256" key="5">
    <source>
        <dbReference type="SAM" id="MobiDB-lite"/>
    </source>
</evidence>
<accession>A0ABR3Z6E9</accession>
<keyword evidence="2 6" id="KW-0812">Transmembrane</keyword>
<sequence length="455" mass="46245">MASISMAGPFSKRQLSSGDVVSVISSLLSDVPTADSGSTSTAAQESTSQAVVSTSSAVEEDVTVTVTSGSGATSTVTSDTTQTITVTVVATVTYVSTVFATSTVTADNVATATLTVYTTVTSASNAKRAPMPVYNDLLLPRETGALSKEAPRAVAVPRDAVLVKRATVTVTVIASDNVVTVVPTSTVTSRRTSTISSTSESTITTTTFINAQTTVTVTSTITQIVASITNSDDDETIAPTATDSTSSSGTSSSSSSSSDSSGLSSGAKAGIGIGAGIGGAILLLLGIWYIMKRRRDRPVVSRDEINGGMSEVPMGQSSHGPDTFVHNFPNPHSASAAAALGINRPDSSSPPLHKNHYAPSPASSPSNAGNMGKSPTAGSPPGTAFNHTMPGSPHAATPPAAGYAEMGADERVEIGEGAPRVHHPNAAEIDSRPLNMTHQSGPVPEVYEMPAVTYK</sequence>
<keyword evidence="3 6" id="KW-1133">Transmembrane helix</keyword>
<organism evidence="7 8">
    <name type="scientific">Ceratocystis pirilliformis</name>
    <dbReference type="NCBI Taxonomy" id="259994"/>
    <lineage>
        <taxon>Eukaryota</taxon>
        <taxon>Fungi</taxon>
        <taxon>Dikarya</taxon>
        <taxon>Ascomycota</taxon>
        <taxon>Pezizomycotina</taxon>
        <taxon>Sordariomycetes</taxon>
        <taxon>Hypocreomycetidae</taxon>
        <taxon>Microascales</taxon>
        <taxon>Ceratocystidaceae</taxon>
        <taxon>Ceratocystis</taxon>
    </lineage>
</organism>
<evidence type="ECO:0000256" key="6">
    <source>
        <dbReference type="SAM" id="Phobius"/>
    </source>
</evidence>
<dbReference type="Proteomes" id="UP001583280">
    <property type="component" value="Unassembled WGS sequence"/>
</dbReference>
<feature type="region of interest" description="Disordered" evidence="5">
    <location>
        <begin position="34"/>
        <end position="54"/>
    </location>
</feature>